<organism evidence="2 3">
    <name type="scientific">Aquipuribacter nitratireducens</name>
    <dbReference type="NCBI Taxonomy" id="650104"/>
    <lineage>
        <taxon>Bacteria</taxon>
        <taxon>Bacillati</taxon>
        <taxon>Actinomycetota</taxon>
        <taxon>Actinomycetes</taxon>
        <taxon>Micrococcales</taxon>
        <taxon>Intrasporangiaceae</taxon>
        <taxon>Aquipuribacter</taxon>
    </lineage>
</organism>
<dbReference type="EMBL" id="JBHSLD010000001">
    <property type="protein sequence ID" value="MFC5379211.1"/>
    <property type="molecule type" value="Genomic_DNA"/>
</dbReference>
<protein>
    <recommendedName>
        <fullName evidence="4">DUF4352 domain-containing protein</fullName>
    </recommendedName>
</protein>
<evidence type="ECO:0000313" key="2">
    <source>
        <dbReference type="EMBL" id="MFC5379211.1"/>
    </source>
</evidence>
<dbReference type="Proteomes" id="UP001596122">
    <property type="component" value="Unassembled WGS sequence"/>
</dbReference>
<dbReference type="RefSeq" id="WP_340266771.1">
    <property type="nucleotide sequence ID" value="NZ_JBBEOG010000001.1"/>
</dbReference>
<comment type="caution">
    <text evidence="2">The sequence shown here is derived from an EMBL/GenBank/DDBJ whole genome shotgun (WGS) entry which is preliminary data.</text>
</comment>
<evidence type="ECO:0000313" key="3">
    <source>
        <dbReference type="Proteomes" id="UP001596122"/>
    </source>
</evidence>
<sequence>MSRAPSGPAGPPWRRVGLVLVVAAAVLVVVGGAVWSLARTAATVPVGADELAVPGGLVRVDRVLTAEQAMAGMAMPGMGTDADPVPEGEKRVSVDVTVLGARGDGVAVDPDAFTLEAPGAGARPPHRSVLPTTTVPAGSRLSGTLVFDVPADATTGVLGVAGGGALDVPLPAEDAHDPSHDPSHGPSHAPAPSP</sequence>
<feature type="compositionally biased region" description="Basic and acidic residues" evidence="1">
    <location>
        <begin position="173"/>
        <end position="183"/>
    </location>
</feature>
<name>A0ABW0GJL3_9MICO</name>
<proteinExistence type="predicted"/>
<evidence type="ECO:0000256" key="1">
    <source>
        <dbReference type="SAM" id="MobiDB-lite"/>
    </source>
</evidence>
<gene>
    <name evidence="2" type="ORF">ACFPJ6_00255</name>
</gene>
<keyword evidence="3" id="KW-1185">Reference proteome</keyword>
<feature type="region of interest" description="Disordered" evidence="1">
    <location>
        <begin position="163"/>
        <end position="194"/>
    </location>
</feature>
<reference evidence="3" key="1">
    <citation type="journal article" date="2019" name="Int. J. Syst. Evol. Microbiol.">
        <title>The Global Catalogue of Microorganisms (GCM) 10K type strain sequencing project: providing services to taxonomists for standard genome sequencing and annotation.</title>
        <authorList>
            <consortium name="The Broad Institute Genomics Platform"/>
            <consortium name="The Broad Institute Genome Sequencing Center for Infectious Disease"/>
            <person name="Wu L."/>
            <person name="Ma J."/>
        </authorList>
    </citation>
    <scope>NUCLEOTIDE SEQUENCE [LARGE SCALE GENOMIC DNA]</scope>
    <source>
        <strain evidence="3">CCUG 43114</strain>
    </source>
</reference>
<accession>A0ABW0GJL3</accession>
<evidence type="ECO:0008006" key="4">
    <source>
        <dbReference type="Google" id="ProtNLM"/>
    </source>
</evidence>